<keyword evidence="1" id="KW-0677">Repeat</keyword>
<sequence>MSLVEAYRHHVSNSTFNHAEGDLNQFHVAGDLIQSRSTGETGWSILQRSIAGDAFYNSEQRFPPPQCHPQTRTAVQNTIQAWAEDPHPAPSVMWLYGPAGTGKSAVAQTMAEKWAASHKLAAAFFFARWRVGGSTGKSLFPTIAYQLALHIPPLRKAISLAVEADPAICDKALEDQARVLILDPILALNLNASNPSLVIVDGLDECDSTIMQSRIVKITFELLANNNLPLRFLICSRPEPRIRESFESLPIEVPFRRVVLDETFDPGRDIFRYLRDRLFQIRMQRFPAYNFSWPTERDLDQLVHNASGQFIYAATVIKFVEDEYSHPIEQLRVVLMISAESTDTSPFADLDALYKFILSVNPNVSLVLRILGTYFAIPDSEGPRRHNTAFLDDILGLYTGSVRSALRGLHSLLFIPDSDQQRIRLHHASLYDFFFNPLRAGNYFLDKQKYDNELAAKCYSLILSEFENPQQNYPESVRYSIHHWVNHYHPTDEQQHSVEGCLNQIHTYLTRPRLEMFCRDPKAMTLRLVAMIDFLKATEMHPPVSA</sequence>
<accession>A0AAD7H812</accession>
<dbReference type="AlphaFoldDB" id="A0AAD7H812"/>
<dbReference type="PANTHER" id="PTHR10039">
    <property type="entry name" value="AMELOGENIN"/>
    <property type="match status" value="1"/>
</dbReference>
<dbReference type="SUPFAM" id="SSF52540">
    <property type="entry name" value="P-loop containing nucleoside triphosphate hydrolases"/>
    <property type="match status" value="1"/>
</dbReference>
<reference evidence="3" key="1">
    <citation type="submission" date="2023-03" db="EMBL/GenBank/DDBJ databases">
        <title>Massive genome expansion in bonnet fungi (Mycena s.s.) driven by repeated elements and novel gene families across ecological guilds.</title>
        <authorList>
            <consortium name="Lawrence Berkeley National Laboratory"/>
            <person name="Harder C.B."/>
            <person name="Miyauchi S."/>
            <person name="Viragh M."/>
            <person name="Kuo A."/>
            <person name="Thoen E."/>
            <person name="Andreopoulos B."/>
            <person name="Lu D."/>
            <person name="Skrede I."/>
            <person name="Drula E."/>
            <person name="Henrissat B."/>
            <person name="Morin E."/>
            <person name="Kohler A."/>
            <person name="Barry K."/>
            <person name="LaButti K."/>
            <person name="Morin E."/>
            <person name="Salamov A."/>
            <person name="Lipzen A."/>
            <person name="Mereny Z."/>
            <person name="Hegedus B."/>
            <person name="Baldrian P."/>
            <person name="Stursova M."/>
            <person name="Weitz H."/>
            <person name="Taylor A."/>
            <person name="Grigoriev I.V."/>
            <person name="Nagy L.G."/>
            <person name="Martin F."/>
            <person name="Kauserud H."/>
        </authorList>
    </citation>
    <scope>NUCLEOTIDE SEQUENCE</scope>
    <source>
        <strain evidence="3">CBHHK182m</strain>
    </source>
</reference>
<evidence type="ECO:0000259" key="2">
    <source>
        <dbReference type="Pfam" id="PF24883"/>
    </source>
</evidence>
<dbReference type="Pfam" id="PF24883">
    <property type="entry name" value="NPHP3_N"/>
    <property type="match status" value="1"/>
</dbReference>
<dbReference type="InterPro" id="IPR056884">
    <property type="entry name" value="NPHP3-like_N"/>
</dbReference>
<feature type="domain" description="Nephrocystin 3-like N-terminal" evidence="2">
    <location>
        <begin position="77"/>
        <end position="237"/>
    </location>
</feature>
<dbReference type="Proteomes" id="UP001215598">
    <property type="component" value="Unassembled WGS sequence"/>
</dbReference>
<gene>
    <name evidence="3" type="ORF">B0H16DRAFT_519514</name>
</gene>
<dbReference type="Gene3D" id="3.40.50.300">
    <property type="entry name" value="P-loop containing nucleotide triphosphate hydrolases"/>
    <property type="match status" value="1"/>
</dbReference>
<evidence type="ECO:0000313" key="4">
    <source>
        <dbReference type="Proteomes" id="UP001215598"/>
    </source>
</evidence>
<name>A0AAD7H812_9AGAR</name>
<proteinExistence type="predicted"/>
<protein>
    <recommendedName>
        <fullName evidence="2">Nephrocystin 3-like N-terminal domain-containing protein</fullName>
    </recommendedName>
</protein>
<dbReference type="EMBL" id="JARKIB010000320">
    <property type="protein sequence ID" value="KAJ7714730.1"/>
    <property type="molecule type" value="Genomic_DNA"/>
</dbReference>
<evidence type="ECO:0000313" key="3">
    <source>
        <dbReference type="EMBL" id="KAJ7714730.1"/>
    </source>
</evidence>
<evidence type="ECO:0000256" key="1">
    <source>
        <dbReference type="ARBA" id="ARBA00022737"/>
    </source>
</evidence>
<dbReference type="InterPro" id="IPR027417">
    <property type="entry name" value="P-loop_NTPase"/>
</dbReference>
<organism evidence="3 4">
    <name type="scientific">Mycena metata</name>
    <dbReference type="NCBI Taxonomy" id="1033252"/>
    <lineage>
        <taxon>Eukaryota</taxon>
        <taxon>Fungi</taxon>
        <taxon>Dikarya</taxon>
        <taxon>Basidiomycota</taxon>
        <taxon>Agaricomycotina</taxon>
        <taxon>Agaricomycetes</taxon>
        <taxon>Agaricomycetidae</taxon>
        <taxon>Agaricales</taxon>
        <taxon>Marasmiineae</taxon>
        <taxon>Mycenaceae</taxon>
        <taxon>Mycena</taxon>
    </lineage>
</organism>
<comment type="caution">
    <text evidence="3">The sequence shown here is derived from an EMBL/GenBank/DDBJ whole genome shotgun (WGS) entry which is preliminary data.</text>
</comment>
<keyword evidence="4" id="KW-1185">Reference proteome</keyword>
<dbReference type="PANTHER" id="PTHR10039:SF14">
    <property type="entry name" value="NACHT DOMAIN-CONTAINING PROTEIN"/>
    <property type="match status" value="1"/>
</dbReference>